<dbReference type="GO" id="GO:0016020">
    <property type="term" value="C:membrane"/>
    <property type="evidence" value="ECO:0007669"/>
    <property type="project" value="UniProtKB-UniRule"/>
</dbReference>
<feature type="compositionally biased region" description="Low complexity" evidence="2">
    <location>
        <begin position="568"/>
        <end position="577"/>
    </location>
</feature>
<feature type="region of interest" description="Disordered" evidence="2">
    <location>
        <begin position="406"/>
        <end position="499"/>
    </location>
</feature>
<dbReference type="NCBIfam" id="TIGR02228">
    <property type="entry name" value="sigpep_I_arch"/>
    <property type="match status" value="1"/>
</dbReference>
<evidence type="ECO:0000313" key="5">
    <source>
        <dbReference type="EMBL" id="NKS28398.1"/>
    </source>
</evidence>
<feature type="region of interest" description="Disordered" evidence="2">
    <location>
        <begin position="359"/>
        <end position="391"/>
    </location>
</feature>
<accession>A0AAE4ZLQ5</accession>
<dbReference type="CDD" id="cd06462">
    <property type="entry name" value="Peptidase_S24_S26"/>
    <property type="match status" value="1"/>
</dbReference>
<dbReference type="EMBL" id="WUYZ01000007">
    <property type="protein sequence ID" value="NKS28038.1"/>
    <property type="molecule type" value="Genomic_DNA"/>
</dbReference>
<feature type="transmembrane region" description="Helical" evidence="3">
    <location>
        <begin position="220"/>
        <end position="243"/>
    </location>
</feature>
<protein>
    <recommendedName>
        <fullName evidence="1">Signal peptidase I</fullName>
        <ecNumber evidence="1">3.4.21.89</ecNumber>
    </recommendedName>
</protein>
<dbReference type="GO" id="GO:0009003">
    <property type="term" value="F:signal peptidase activity"/>
    <property type="evidence" value="ECO:0007669"/>
    <property type="project" value="UniProtKB-EC"/>
</dbReference>
<proteinExistence type="predicted"/>
<evidence type="ECO:0000256" key="1">
    <source>
        <dbReference type="NCBIfam" id="TIGR02228"/>
    </source>
</evidence>
<feature type="region of interest" description="Disordered" evidence="2">
    <location>
        <begin position="560"/>
        <end position="585"/>
    </location>
</feature>
<dbReference type="InterPro" id="IPR001733">
    <property type="entry name" value="Peptidase_S26B"/>
</dbReference>
<feature type="transmembrane region" description="Helical" evidence="3">
    <location>
        <begin position="142"/>
        <end position="166"/>
    </location>
</feature>
<keyword evidence="3" id="KW-0472">Membrane</keyword>
<dbReference type="GO" id="GO:0006465">
    <property type="term" value="P:signal peptide processing"/>
    <property type="evidence" value="ECO:0007669"/>
    <property type="project" value="UniProtKB-UniRule"/>
</dbReference>
<evidence type="ECO:0000313" key="4">
    <source>
        <dbReference type="EMBL" id="NKS28038.1"/>
    </source>
</evidence>
<feature type="transmembrane region" description="Helical" evidence="3">
    <location>
        <begin position="21"/>
        <end position="45"/>
    </location>
</feature>
<evidence type="ECO:0000313" key="6">
    <source>
        <dbReference type="Proteomes" id="UP000605618"/>
    </source>
</evidence>
<reference evidence="5" key="1">
    <citation type="journal article" date="2020" name="Environ. Microbiol.">
        <title>The novel and transferable erm(51) gene confers Macrolides, Lincosamides, and Streptogramins B (MLSB) resistance to clonal Rhodococcus equi in the environment.</title>
        <authorList>
            <person name="Huber L."/>
            <person name="Giguere S."/>
            <person name="Slovis N.M."/>
            <person name="Alvarez-Narvaez S."/>
            <person name="Hart K.A."/>
            <person name="Greiter M."/>
            <person name="Morris E.R.A."/>
            <person name="Cohen N.D."/>
        </authorList>
    </citation>
    <scope>NUCLEOTIDE SEQUENCE</scope>
    <source>
        <strain evidence="5">Lh_141_1</strain>
    </source>
</reference>
<feature type="compositionally biased region" description="Polar residues" evidence="2">
    <location>
        <begin position="370"/>
        <end position="385"/>
    </location>
</feature>
<keyword evidence="3" id="KW-0812">Transmembrane</keyword>
<comment type="caution">
    <text evidence="5">The sequence shown here is derived from an EMBL/GenBank/DDBJ whole genome shotgun (WGS) entry which is preliminary data.</text>
</comment>
<feature type="compositionally biased region" description="Low complexity" evidence="2">
    <location>
        <begin position="407"/>
        <end position="491"/>
    </location>
</feature>
<keyword evidence="5" id="KW-0378">Hydrolase</keyword>
<dbReference type="Proteomes" id="UP000605618">
    <property type="component" value="Unassembled WGS sequence"/>
</dbReference>
<evidence type="ECO:0000256" key="2">
    <source>
        <dbReference type="SAM" id="MobiDB-lite"/>
    </source>
</evidence>
<dbReference type="GO" id="GO:0004252">
    <property type="term" value="F:serine-type endopeptidase activity"/>
    <property type="evidence" value="ECO:0007669"/>
    <property type="project" value="UniProtKB-UniRule"/>
</dbReference>
<sequence length="585" mass="60905">MSDHEMPPNRHAMSGKVLREAALTVGAIAGLICIVATIAAMLFGIKPLIFRSGSMSPEITTGSLALSRKVPATDLKVGDIVSVQNTQGTRITHRVYELQSQSGDTVIVTLKGDANQDPDAEPYVIHEADRVFTSVGGLGYTVAWLSSPIAIFLGGAFVGVLLMIVVRPARKNNDSDDDQSPGADSPIDDAVDTEFVPVIESKVEPMSPTQRFSAPSARSILVFVAAALSVLGLTQATGTAAAFTDAAVATSGTLAINSSVLPNIAPPTCALTGLGGTNGTATTFKHLGYPFAYKATLYDNSMNVKKQDYASFTPAANVAKGTNYTINVNYGDVGYTFGEEYFYLRIFTVNQLTNEKSTEWRGHSIRKPGSQAQTKCGSQTASANPTDPPMSAANEMLQARLAIPEEAPSTSTPVSAVSTTAPSSTTTPSTATTTTSTTSNITTTTTTSTASASATTPSPTPDGTTPESTTTTSSTATTPIPTTSSTVVDTPLGASRESQSRGYSALLVKSPTTSQTAIVIADSNGEELKRLSVAASAQYEWDTATDTLWIVDGGQLYKASGSSWTKTSVDPSSSDVPADIAPLVE</sequence>
<organism evidence="5 6">
    <name type="scientific">Rhodococcus hoagii</name>
    <name type="common">Corynebacterium equii</name>
    <dbReference type="NCBI Taxonomy" id="43767"/>
    <lineage>
        <taxon>Bacteria</taxon>
        <taxon>Bacillati</taxon>
        <taxon>Actinomycetota</taxon>
        <taxon>Actinomycetes</taxon>
        <taxon>Mycobacteriales</taxon>
        <taxon>Nocardiaceae</taxon>
        <taxon>Prescottella</taxon>
    </lineage>
</organism>
<gene>
    <name evidence="4" type="ORF">GS505_19925</name>
    <name evidence="5" type="ORF">GS505_21825</name>
</gene>
<name>A0AAE4ZLQ5_RHOHA</name>
<evidence type="ECO:0000256" key="3">
    <source>
        <dbReference type="SAM" id="Phobius"/>
    </source>
</evidence>
<dbReference type="EC" id="3.4.21.89" evidence="1"/>
<keyword evidence="3" id="KW-1133">Transmembrane helix</keyword>
<dbReference type="AlphaFoldDB" id="A0AAE4ZLQ5"/>
<dbReference type="EMBL" id="WUYZ01000009">
    <property type="protein sequence ID" value="NKS28398.1"/>
    <property type="molecule type" value="Genomic_DNA"/>
</dbReference>